<gene>
    <name evidence="4" type="primary">rplQ</name>
    <name evidence="6" type="ORF">COX24_03460</name>
</gene>
<dbReference type="Pfam" id="PF01196">
    <property type="entry name" value="Ribosomal_L17"/>
    <property type="match status" value="1"/>
</dbReference>
<dbReference type="HAMAP" id="MF_01368">
    <property type="entry name" value="Ribosomal_bL17"/>
    <property type="match status" value="1"/>
</dbReference>
<evidence type="ECO:0000313" key="6">
    <source>
        <dbReference type="EMBL" id="PIP31455.1"/>
    </source>
</evidence>
<name>A0A2G9ZE57_9BACT</name>
<evidence type="ECO:0000313" key="7">
    <source>
        <dbReference type="Proteomes" id="UP000230447"/>
    </source>
</evidence>
<reference evidence="6 7" key="1">
    <citation type="submission" date="2017-09" db="EMBL/GenBank/DDBJ databases">
        <title>Depth-based differentiation of microbial function through sediment-hosted aquifers and enrichment of novel symbionts in the deep terrestrial subsurface.</title>
        <authorList>
            <person name="Probst A.J."/>
            <person name="Ladd B."/>
            <person name="Jarett J.K."/>
            <person name="Geller-Mcgrath D.E."/>
            <person name="Sieber C.M."/>
            <person name="Emerson J.B."/>
            <person name="Anantharaman K."/>
            <person name="Thomas B.C."/>
            <person name="Malmstrom R."/>
            <person name="Stieglmeier M."/>
            <person name="Klingl A."/>
            <person name="Woyke T."/>
            <person name="Ryan C.M."/>
            <person name="Banfield J.F."/>
        </authorList>
    </citation>
    <scope>NUCLEOTIDE SEQUENCE [LARGE SCALE GENOMIC DNA]</scope>
    <source>
        <strain evidence="6">CG23_combo_of_CG06-09_8_20_14_all_37_87_8</strain>
    </source>
</reference>
<organism evidence="6 7">
    <name type="scientific">bacterium (Candidatus Gribaldobacteria) CG23_combo_of_CG06-09_8_20_14_all_37_87_8</name>
    <dbReference type="NCBI Taxonomy" id="2014278"/>
    <lineage>
        <taxon>Bacteria</taxon>
        <taxon>Candidatus Gribaldobacteria</taxon>
    </lineage>
</organism>
<evidence type="ECO:0000256" key="4">
    <source>
        <dbReference type="HAMAP-Rule" id="MF_01368"/>
    </source>
</evidence>
<dbReference type="Gene3D" id="3.90.1030.10">
    <property type="entry name" value="Ribosomal protein L17"/>
    <property type="match status" value="1"/>
</dbReference>
<dbReference type="GO" id="GO:0003735">
    <property type="term" value="F:structural constituent of ribosome"/>
    <property type="evidence" value="ECO:0007669"/>
    <property type="project" value="InterPro"/>
</dbReference>
<evidence type="ECO:0000256" key="1">
    <source>
        <dbReference type="ARBA" id="ARBA00008777"/>
    </source>
</evidence>
<evidence type="ECO:0000256" key="5">
    <source>
        <dbReference type="RuleBase" id="RU000660"/>
    </source>
</evidence>
<dbReference type="AlphaFoldDB" id="A0A2G9ZE57"/>
<dbReference type="Proteomes" id="UP000230447">
    <property type="component" value="Unassembled WGS sequence"/>
</dbReference>
<keyword evidence="3 4" id="KW-0687">Ribonucleoprotein</keyword>
<evidence type="ECO:0000256" key="3">
    <source>
        <dbReference type="ARBA" id="ARBA00023274"/>
    </source>
</evidence>
<protein>
    <recommendedName>
        <fullName evidence="4">Large ribosomal subunit protein bL17</fullName>
    </recommendedName>
</protein>
<dbReference type="GO" id="GO:0022625">
    <property type="term" value="C:cytosolic large ribosomal subunit"/>
    <property type="evidence" value="ECO:0007669"/>
    <property type="project" value="TreeGrafter"/>
</dbReference>
<dbReference type="InterPro" id="IPR000456">
    <property type="entry name" value="Ribosomal_bL17"/>
</dbReference>
<keyword evidence="2 4" id="KW-0689">Ribosomal protein</keyword>
<comment type="caution">
    <text evidence="6">The sequence shown here is derived from an EMBL/GenBank/DDBJ whole genome shotgun (WGS) entry which is preliminary data.</text>
</comment>
<dbReference type="NCBIfam" id="TIGR00059">
    <property type="entry name" value="L17"/>
    <property type="match status" value="1"/>
</dbReference>
<dbReference type="PANTHER" id="PTHR14413:SF16">
    <property type="entry name" value="LARGE RIBOSOMAL SUBUNIT PROTEIN BL17M"/>
    <property type="match status" value="1"/>
</dbReference>
<sequence>MRKRIKTRKFGRTKDQREAMLNSLANSIFIHGKIQTTQAKAKELKGFAEKLITKAKKDDLTARRHVLKFLPQDTAKKLLDEIAPKYKERKGGYLRIINLGQRKSDAALMAQIELV</sequence>
<proteinExistence type="inferred from homology"/>
<dbReference type="InterPro" id="IPR047859">
    <property type="entry name" value="Ribosomal_bL17_CS"/>
</dbReference>
<dbReference type="PROSITE" id="PS01167">
    <property type="entry name" value="RIBOSOMAL_L17"/>
    <property type="match status" value="1"/>
</dbReference>
<accession>A0A2G9ZE57</accession>
<dbReference type="EMBL" id="PCSB01000072">
    <property type="protein sequence ID" value="PIP31455.1"/>
    <property type="molecule type" value="Genomic_DNA"/>
</dbReference>
<dbReference type="GO" id="GO:0006412">
    <property type="term" value="P:translation"/>
    <property type="evidence" value="ECO:0007669"/>
    <property type="project" value="UniProtKB-UniRule"/>
</dbReference>
<comment type="similarity">
    <text evidence="1 4 5">Belongs to the bacterial ribosomal protein bL17 family.</text>
</comment>
<dbReference type="SUPFAM" id="SSF64263">
    <property type="entry name" value="Prokaryotic ribosomal protein L17"/>
    <property type="match status" value="1"/>
</dbReference>
<comment type="subunit">
    <text evidence="4">Part of the 50S ribosomal subunit. Contacts protein L32.</text>
</comment>
<evidence type="ECO:0000256" key="2">
    <source>
        <dbReference type="ARBA" id="ARBA00022980"/>
    </source>
</evidence>
<dbReference type="InterPro" id="IPR036373">
    <property type="entry name" value="Ribosomal_bL17_sf"/>
</dbReference>
<dbReference type="PANTHER" id="PTHR14413">
    <property type="entry name" value="RIBOSOMAL PROTEIN L17"/>
    <property type="match status" value="1"/>
</dbReference>